<keyword evidence="3" id="KW-1185">Reference proteome</keyword>
<evidence type="ECO:0000313" key="2">
    <source>
        <dbReference type="EMBL" id="GIY28831.1"/>
    </source>
</evidence>
<name>A0AAV4S6N3_9ARAC</name>
<accession>A0AAV4S6N3</accession>
<feature type="region of interest" description="Disordered" evidence="1">
    <location>
        <begin position="53"/>
        <end position="77"/>
    </location>
</feature>
<proteinExistence type="predicted"/>
<reference evidence="2 3" key="1">
    <citation type="submission" date="2021-06" db="EMBL/GenBank/DDBJ databases">
        <title>Caerostris darwini draft genome.</title>
        <authorList>
            <person name="Kono N."/>
            <person name="Arakawa K."/>
        </authorList>
    </citation>
    <scope>NUCLEOTIDE SEQUENCE [LARGE SCALE GENOMIC DNA]</scope>
</reference>
<dbReference type="AlphaFoldDB" id="A0AAV4S6N3"/>
<organism evidence="2 3">
    <name type="scientific">Caerostris darwini</name>
    <dbReference type="NCBI Taxonomy" id="1538125"/>
    <lineage>
        <taxon>Eukaryota</taxon>
        <taxon>Metazoa</taxon>
        <taxon>Ecdysozoa</taxon>
        <taxon>Arthropoda</taxon>
        <taxon>Chelicerata</taxon>
        <taxon>Arachnida</taxon>
        <taxon>Araneae</taxon>
        <taxon>Araneomorphae</taxon>
        <taxon>Entelegynae</taxon>
        <taxon>Araneoidea</taxon>
        <taxon>Araneidae</taxon>
        <taxon>Caerostris</taxon>
    </lineage>
</organism>
<gene>
    <name evidence="2" type="ORF">CDAR_480531</name>
</gene>
<evidence type="ECO:0000313" key="3">
    <source>
        <dbReference type="Proteomes" id="UP001054837"/>
    </source>
</evidence>
<feature type="compositionally biased region" description="Polar residues" evidence="1">
    <location>
        <begin position="62"/>
        <end position="71"/>
    </location>
</feature>
<dbReference type="Proteomes" id="UP001054837">
    <property type="component" value="Unassembled WGS sequence"/>
</dbReference>
<protein>
    <submittedName>
        <fullName evidence="2">Uncharacterized protein</fullName>
    </submittedName>
</protein>
<evidence type="ECO:0000256" key="1">
    <source>
        <dbReference type="SAM" id="MobiDB-lite"/>
    </source>
</evidence>
<dbReference type="EMBL" id="BPLQ01007225">
    <property type="protein sequence ID" value="GIY28831.1"/>
    <property type="molecule type" value="Genomic_DNA"/>
</dbReference>
<sequence length="77" mass="8241">MTRADLPGQFCLRGGRPLFGESARPGQTRLAQIQTRSVVTSALVTWVQVLQNSPRDAAEPTPSRTFASLKTSEALGG</sequence>
<comment type="caution">
    <text evidence="2">The sequence shown here is derived from an EMBL/GenBank/DDBJ whole genome shotgun (WGS) entry which is preliminary data.</text>
</comment>